<evidence type="ECO:0000256" key="1">
    <source>
        <dbReference type="ARBA" id="ARBA00001947"/>
    </source>
</evidence>
<comment type="cofactor">
    <cofactor evidence="1">
        <name>Zn(2+)</name>
        <dbReference type="ChEBI" id="CHEBI:29105"/>
    </cofactor>
</comment>
<dbReference type="GO" id="GO:0006508">
    <property type="term" value="P:proteolysis"/>
    <property type="evidence" value="ECO:0007669"/>
    <property type="project" value="UniProtKB-KW"/>
</dbReference>
<dbReference type="InterPro" id="IPR000642">
    <property type="entry name" value="Peptidase_M41"/>
</dbReference>
<keyword evidence="9" id="KW-0131">Cell cycle</keyword>
<evidence type="ECO:0000259" key="8">
    <source>
        <dbReference type="Pfam" id="PF01434"/>
    </source>
</evidence>
<dbReference type="FunFam" id="1.20.58.760:FF:000001">
    <property type="entry name" value="ATP-dependent zinc metalloprotease FtsH"/>
    <property type="match status" value="1"/>
</dbReference>
<evidence type="ECO:0000313" key="9">
    <source>
        <dbReference type="EMBL" id="LAB71453.1"/>
    </source>
</evidence>
<evidence type="ECO:0000256" key="7">
    <source>
        <dbReference type="SAM" id="MobiDB-lite"/>
    </source>
</evidence>
<feature type="region of interest" description="Disordered" evidence="7">
    <location>
        <begin position="218"/>
        <end position="238"/>
    </location>
</feature>
<evidence type="ECO:0000256" key="4">
    <source>
        <dbReference type="ARBA" id="ARBA00022801"/>
    </source>
</evidence>
<proteinExistence type="evidence at transcript level"/>
<dbReference type="AlphaFoldDB" id="A0A2P2IBQ9"/>
<reference evidence="9" key="2">
    <citation type="journal article" date="2018" name="Biosci. Biotechnol. Biochem.">
        <title>Polysaccharide hydrolase of the hadal zone amphipods Hirondellea gigas.</title>
        <authorList>
            <person name="Kobayashi H."/>
            <person name="Nagahama T."/>
            <person name="Arai W."/>
            <person name="Sasagawa Y."/>
            <person name="Umeda M."/>
            <person name="Hayashi T."/>
            <person name="Nikaido I."/>
            <person name="Watanabe H."/>
            <person name="Oguri K."/>
            <person name="Kitazato H."/>
            <person name="Fujioka K."/>
            <person name="Kido Y."/>
            <person name="Takami H."/>
        </authorList>
    </citation>
    <scope>NUCLEOTIDE SEQUENCE</scope>
    <source>
        <tissue evidence="9">Whole body</tissue>
    </source>
</reference>
<dbReference type="PANTHER" id="PTHR23076">
    <property type="entry name" value="METALLOPROTEASE M41 FTSH"/>
    <property type="match status" value="1"/>
</dbReference>
<keyword evidence="6" id="KW-0482">Metalloprotease</keyword>
<evidence type="ECO:0000256" key="5">
    <source>
        <dbReference type="ARBA" id="ARBA00022833"/>
    </source>
</evidence>
<evidence type="ECO:0000256" key="3">
    <source>
        <dbReference type="ARBA" id="ARBA00022723"/>
    </source>
</evidence>
<keyword evidence="5" id="KW-0862">Zinc</keyword>
<dbReference type="PANTHER" id="PTHR23076:SF97">
    <property type="entry name" value="ATP-DEPENDENT ZINC METALLOPROTEASE YME1L1"/>
    <property type="match status" value="1"/>
</dbReference>
<name>A0A2P2IBQ9_9CRUS</name>
<evidence type="ECO:0000256" key="6">
    <source>
        <dbReference type="ARBA" id="ARBA00023049"/>
    </source>
</evidence>
<reference evidence="10" key="1">
    <citation type="submission" date="2017-11" db="EMBL/GenBank/DDBJ databases">
        <title>The sensing device of the deep-sea amphipod.</title>
        <authorList>
            <person name="Kobayashi H."/>
            <person name="Nagahama T."/>
            <person name="Arai W."/>
            <person name="Sasagawa Y."/>
            <person name="Umeda M."/>
            <person name="Hayashi T."/>
            <person name="Nikaido I."/>
            <person name="Watanabe H."/>
            <person name="Oguri K."/>
            <person name="Kitazato H."/>
            <person name="Fujioka K."/>
            <person name="Kido Y."/>
            <person name="Takami H."/>
        </authorList>
    </citation>
    <scope>NUCLEOTIDE SEQUENCE</scope>
    <source>
        <tissue evidence="10">Whole body</tissue>
    </source>
</reference>
<dbReference type="EMBL" id="IACF01005870">
    <property type="protein sequence ID" value="LAB71453.1"/>
    <property type="molecule type" value="mRNA"/>
</dbReference>
<keyword evidence="2" id="KW-0645">Protease</keyword>
<evidence type="ECO:0000313" key="10">
    <source>
        <dbReference type="EMBL" id="LAC25721.1"/>
    </source>
</evidence>
<protein>
    <submittedName>
        <fullName evidence="9">Cell division protein FtsH</fullName>
    </submittedName>
</protein>
<dbReference type="Gene3D" id="1.20.58.760">
    <property type="entry name" value="Peptidase M41"/>
    <property type="match status" value="1"/>
</dbReference>
<evidence type="ECO:0000256" key="2">
    <source>
        <dbReference type="ARBA" id="ARBA00022670"/>
    </source>
</evidence>
<dbReference type="GO" id="GO:0004176">
    <property type="term" value="F:ATP-dependent peptidase activity"/>
    <property type="evidence" value="ECO:0007669"/>
    <property type="project" value="InterPro"/>
</dbReference>
<dbReference type="SUPFAM" id="SSF140990">
    <property type="entry name" value="FtsH protease domain-like"/>
    <property type="match status" value="1"/>
</dbReference>
<dbReference type="GO" id="GO:0051301">
    <property type="term" value="P:cell division"/>
    <property type="evidence" value="ECO:0007669"/>
    <property type="project" value="UniProtKB-KW"/>
</dbReference>
<keyword evidence="9" id="KW-0132">Cell division</keyword>
<dbReference type="EMBL" id="IACT01006592">
    <property type="protein sequence ID" value="LAC25721.1"/>
    <property type="molecule type" value="mRNA"/>
</dbReference>
<accession>A0A2P2IBQ9</accession>
<dbReference type="GO" id="GO:0046872">
    <property type="term" value="F:metal ion binding"/>
    <property type="evidence" value="ECO:0007669"/>
    <property type="project" value="UniProtKB-KW"/>
</dbReference>
<feature type="domain" description="Peptidase M41" evidence="8">
    <location>
        <begin position="1"/>
        <end position="188"/>
    </location>
</feature>
<dbReference type="Pfam" id="PF01434">
    <property type="entry name" value="Peptidase_M41"/>
    <property type="match status" value="1"/>
</dbReference>
<dbReference type="GO" id="GO:0004222">
    <property type="term" value="F:metalloendopeptidase activity"/>
    <property type="evidence" value="ECO:0007669"/>
    <property type="project" value="InterPro"/>
</dbReference>
<organism evidence="9">
    <name type="scientific">Hirondellea gigas</name>
    <dbReference type="NCBI Taxonomy" id="1518452"/>
    <lineage>
        <taxon>Eukaryota</taxon>
        <taxon>Metazoa</taxon>
        <taxon>Ecdysozoa</taxon>
        <taxon>Arthropoda</taxon>
        <taxon>Crustacea</taxon>
        <taxon>Multicrustacea</taxon>
        <taxon>Malacostraca</taxon>
        <taxon>Eumalacostraca</taxon>
        <taxon>Peracarida</taxon>
        <taxon>Amphipoda</taxon>
        <taxon>Amphilochidea</taxon>
        <taxon>Lysianassida</taxon>
        <taxon>Lysianassidira</taxon>
        <taxon>Lysianassoidea</taxon>
        <taxon>Lysianassidae</taxon>
        <taxon>Hirondellea</taxon>
    </lineage>
</organism>
<sequence>MSKEEKNLIAYHESGHALVGLALEDAEKVQKITIIPRGKAGGYVLMTPKKEKFVQTKAELRAKITSYMAGRASEEIYFGADQITTGAYSDIESATYIARRMVTEFGMSDLGPIQYEKPQENVFLGRDYSNPSRNYSGQLAHEIDKEVRKLIDASYKHAIKLINANKDIMDIIAESLLIKETLTAEEAEYIYANKKLPVQVQDMKDKFAKRQLEKKLKKDSKKEEINKDSKKIEAGKKS</sequence>
<keyword evidence="3" id="KW-0479">Metal-binding</keyword>
<dbReference type="InterPro" id="IPR037219">
    <property type="entry name" value="Peptidase_M41-like"/>
</dbReference>
<dbReference type="GO" id="GO:0005524">
    <property type="term" value="F:ATP binding"/>
    <property type="evidence" value="ECO:0007669"/>
    <property type="project" value="InterPro"/>
</dbReference>
<keyword evidence="4" id="KW-0378">Hydrolase</keyword>